<dbReference type="PANTHER" id="PTHR36115">
    <property type="entry name" value="PROLINE-RICH ANTIGEN HOMOLOG-RELATED"/>
    <property type="match status" value="1"/>
</dbReference>
<dbReference type="Proteomes" id="UP000183040">
    <property type="component" value="Unassembled WGS sequence"/>
</dbReference>
<evidence type="ECO:0000256" key="6">
    <source>
        <dbReference type="SAM" id="Phobius"/>
    </source>
</evidence>
<dbReference type="RefSeq" id="WP_008771038.1">
    <property type="nucleotide sequence ID" value="NZ_CABKPA010000033.1"/>
</dbReference>
<evidence type="ECO:0000256" key="5">
    <source>
        <dbReference type="ARBA" id="ARBA00023136"/>
    </source>
</evidence>
<comment type="subcellular location">
    <subcellularLocation>
        <location evidence="1">Cell membrane</location>
        <topology evidence="1">Multi-pass membrane protein</topology>
    </subcellularLocation>
</comment>
<dbReference type="InterPro" id="IPR010432">
    <property type="entry name" value="RDD"/>
</dbReference>
<dbReference type="GO" id="GO:0005886">
    <property type="term" value="C:plasma membrane"/>
    <property type="evidence" value="ECO:0007669"/>
    <property type="project" value="UniProtKB-SubCell"/>
</dbReference>
<evidence type="ECO:0000256" key="3">
    <source>
        <dbReference type="ARBA" id="ARBA00022692"/>
    </source>
</evidence>
<dbReference type="EMBL" id="FNRP01000045">
    <property type="protein sequence ID" value="SEB16997.1"/>
    <property type="molecule type" value="Genomic_DNA"/>
</dbReference>
<proteinExistence type="predicted"/>
<protein>
    <submittedName>
        <fullName evidence="8">Uncharacterized membrane protein YckC, RDD family</fullName>
    </submittedName>
</protein>
<evidence type="ECO:0000259" key="7">
    <source>
        <dbReference type="Pfam" id="PF06271"/>
    </source>
</evidence>
<dbReference type="AlphaFoldDB" id="A0A174ICD7"/>
<dbReference type="PANTHER" id="PTHR36115:SF4">
    <property type="entry name" value="MEMBRANE PROTEIN"/>
    <property type="match status" value="1"/>
</dbReference>
<reference evidence="8 9" key="1">
    <citation type="submission" date="2016-10" db="EMBL/GenBank/DDBJ databases">
        <authorList>
            <person name="de Groot N.N."/>
        </authorList>
    </citation>
    <scope>NUCLEOTIDE SEQUENCE [LARGE SCALE GENOMIC DNA]</scope>
    <source>
        <strain evidence="8 9">NLAE-zl-G339</strain>
    </source>
</reference>
<evidence type="ECO:0000256" key="4">
    <source>
        <dbReference type="ARBA" id="ARBA00022989"/>
    </source>
</evidence>
<keyword evidence="3 6" id="KW-0812">Transmembrane</keyword>
<evidence type="ECO:0000313" key="9">
    <source>
        <dbReference type="Proteomes" id="UP000183040"/>
    </source>
</evidence>
<dbReference type="Pfam" id="PF06271">
    <property type="entry name" value="RDD"/>
    <property type="match status" value="1"/>
</dbReference>
<keyword evidence="5 6" id="KW-0472">Membrane</keyword>
<feature type="transmembrane region" description="Helical" evidence="6">
    <location>
        <begin position="112"/>
        <end position="131"/>
    </location>
</feature>
<name>A0A174ICD7_9BACE</name>
<evidence type="ECO:0000313" key="8">
    <source>
        <dbReference type="EMBL" id="SEB16997.1"/>
    </source>
</evidence>
<sequence>MEENQFIEVMRKHSDEKLLEILNVKRKDYVADAITAAEEVLIERGVSFTKIQNEKFEEKDNRPFIEKIRASSEKRLFGHIIDIAFITIITFLVIIIAMLIESTSMSELEIRLSYSAFYFLYFFGLETTNGGKTIGKRLLKMSVINNKGESLSITQIFIRCLCRFIPFDAISFLCGWNWHDFLSTTYVVDDKKMKQQ</sequence>
<evidence type="ECO:0000256" key="1">
    <source>
        <dbReference type="ARBA" id="ARBA00004651"/>
    </source>
</evidence>
<keyword evidence="4 6" id="KW-1133">Transmembrane helix</keyword>
<feature type="transmembrane region" description="Helical" evidence="6">
    <location>
        <begin position="76"/>
        <end position="100"/>
    </location>
</feature>
<feature type="domain" description="RDD" evidence="7">
    <location>
        <begin position="70"/>
        <end position="175"/>
    </location>
</feature>
<evidence type="ECO:0000256" key="2">
    <source>
        <dbReference type="ARBA" id="ARBA00022475"/>
    </source>
</evidence>
<dbReference type="InterPro" id="IPR051791">
    <property type="entry name" value="Pra-immunoreactive"/>
</dbReference>
<accession>A0A174ICD7</accession>
<organism evidence="8 9">
    <name type="scientific">Bacteroides xylanisolvens</name>
    <dbReference type="NCBI Taxonomy" id="371601"/>
    <lineage>
        <taxon>Bacteria</taxon>
        <taxon>Pseudomonadati</taxon>
        <taxon>Bacteroidota</taxon>
        <taxon>Bacteroidia</taxon>
        <taxon>Bacteroidales</taxon>
        <taxon>Bacteroidaceae</taxon>
        <taxon>Bacteroides</taxon>
    </lineage>
</organism>
<gene>
    <name evidence="8" type="ORF">SAMN04487924_14517</name>
</gene>
<keyword evidence="2" id="KW-1003">Cell membrane</keyword>